<gene>
    <name evidence="2" type="ORF">M404DRAFT_335529</name>
</gene>
<dbReference type="EMBL" id="KN832082">
    <property type="protein sequence ID" value="KIN94909.1"/>
    <property type="molecule type" value="Genomic_DNA"/>
</dbReference>
<feature type="region of interest" description="Disordered" evidence="1">
    <location>
        <begin position="1"/>
        <end position="34"/>
    </location>
</feature>
<evidence type="ECO:0000313" key="2">
    <source>
        <dbReference type="EMBL" id="KIN94909.1"/>
    </source>
</evidence>
<dbReference type="Proteomes" id="UP000054217">
    <property type="component" value="Unassembled WGS sequence"/>
</dbReference>
<name>A0A0C3N1F8_PISTI</name>
<protein>
    <submittedName>
        <fullName evidence="2">Uncharacterized protein</fullName>
    </submittedName>
</protein>
<accession>A0A0C3N1F8</accession>
<dbReference type="InParanoid" id="A0A0C3N1F8"/>
<proteinExistence type="predicted"/>
<dbReference type="AlphaFoldDB" id="A0A0C3N1F8"/>
<reference evidence="3" key="2">
    <citation type="submission" date="2015-01" db="EMBL/GenBank/DDBJ databases">
        <title>Evolutionary Origins and Diversification of the Mycorrhizal Mutualists.</title>
        <authorList>
            <consortium name="DOE Joint Genome Institute"/>
            <consortium name="Mycorrhizal Genomics Consortium"/>
            <person name="Kohler A."/>
            <person name="Kuo A."/>
            <person name="Nagy L.G."/>
            <person name="Floudas D."/>
            <person name="Copeland A."/>
            <person name="Barry K.W."/>
            <person name="Cichocki N."/>
            <person name="Veneault-Fourrey C."/>
            <person name="LaButti K."/>
            <person name="Lindquist E.A."/>
            <person name="Lipzen A."/>
            <person name="Lundell T."/>
            <person name="Morin E."/>
            <person name="Murat C."/>
            <person name="Riley R."/>
            <person name="Ohm R."/>
            <person name="Sun H."/>
            <person name="Tunlid A."/>
            <person name="Henrissat B."/>
            <person name="Grigoriev I.V."/>
            <person name="Hibbett D.S."/>
            <person name="Martin F."/>
        </authorList>
    </citation>
    <scope>NUCLEOTIDE SEQUENCE [LARGE SCALE GENOMIC DNA]</scope>
    <source>
        <strain evidence="3">Marx 270</strain>
    </source>
</reference>
<sequence>MKVFPSLDQAPTSIPRYQDTARSSQHAQANYPVSTSYTNEDGRFSIVSQLSGTATFVESLTVTQINGQPVQLLHHTASVPITQAHIPSQSYHHDTLLVNTKTPHYGGDVWGCTSGDTAYSGIALSSPNTSIMLPNVVEYSLGSPWENGNVSKFGKSPFAHHATTGLSTGLASTVLFSPTSNVSWLASSKPIVPLLQGPYPSDHLDSEIITAPVELAASSTWSTRKPYLPSSQEIKVSHSPLMPCSTNPLPRS</sequence>
<evidence type="ECO:0000313" key="3">
    <source>
        <dbReference type="Proteomes" id="UP000054217"/>
    </source>
</evidence>
<keyword evidence="3" id="KW-1185">Reference proteome</keyword>
<reference evidence="2 3" key="1">
    <citation type="submission" date="2014-04" db="EMBL/GenBank/DDBJ databases">
        <authorList>
            <consortium name="DOE Joint Genome Institute"/>
            <person name="Kuo A."/>
            <person name="Kohler A."/>
            <person name="Costa M.D."/>
            <person name="Nagy L.G."/>
            <person name="Floudas D."/>
            <person name="Copeland A."/>
            <person name="Barry K.W."/>
            <person name="Cichocki N."/>
            <person name="Veneault-Fourrey C."/>
            <person name="LaButti K."/>
            <person name="Lindquist E.A."/>
            <person name="Lipzen A."/>
            <person name="Lundell T."/>
            <person name="Morin E."/>
            <person name="Murat C."/>
            <person name="Sun H."/>
            <person name="Tunlid A."/>
            <person name="Henrissat B."/>
            <person name="Grigoriev I.V."/>
            <person name="Hibbett D.S."/>
            <person name="Martin F."/>
            <person name="Nordberg H.P."/>
            <person name="Cantor M.N."/>
            <person name="Hua S.X."/>
        </authorList>
    </citation>
    <scope>NUCLEOTIDE SEQUENCE [LARGE SCALE GENOMIC DNA]</scope>
    <source>
        <strain evidence="2 3">Marx 270</strain>
    </source>
</reference>
<evidence type="ECO:0000256" key="1">
    <source>
        <dbReference type="SAM" id="MobiDB-lite"/>
    </source>
</evidence>
<dbReference type="OrthoDB" id="2678805at2759"/>
<feature type="compositionally biased region" description="Polar residues" evidence="1">
    <location>
        <begin position="20"/>
        <end position="34"/>
    </location>
</feature>
<organism evidence="2 3">
    <name type="scientific">Pisolithus tinctorius Marx 270</name>
    <dbReference type="NCBI Taxonomy" id="870435"/>
    <lineage>
        <taxon>Eukaryota</taxon>
        <taxon>Fungi</taxon>
        <taxon>Dikarya</taxon>
        <taxon>Basidiomycota</taxon>
        <taxon>Agaricomycotina</taxon>
        <taxon>Agaricomycetes</taxon>
        <taxon>Agaricomycetidae</taxon>
        <taxon>Boletales</taxon>
        <taxon>Sclerodermatineae</taxon>
        <taxon>Pisolithaceae</taxon>
        <taxon>Pisolithus</taxon>
    </lineage>
</organism>
<dbReference type="HOGENOM" id="CLU_1103158_0_0_1"/>